<dbReference type="Pfam" id="PF00990">
    <property type="entry name" value="GGDEF"/>
    <property type="match status" value="1"/>
</dbReference>
<organism evidence="5">
    <name type="scientific">Candidatus Methanophaga sp. ANME-1 ERB7</name>
    <dbReference type="NCBI Taxonomy" id="2759913"/>
    <lineage>
        <taxon>Archaea</taxon>
        <taxon>Methanobacteriati</taxon>
        <taxon>Methanobacteriota</taxon>
        <taxon>Stenosarchaea group</taxon>
        <taxon>Methanomicrobia</taxon>
        <taxon>Candidatus Methanophagales</taxon>
        <taxon>Candidatus Methanophagaceae</taxon>
        <taxon>Candidatus Methanophaga</taxon>
    </lineage>
</organism>
<evidence type="ECO:0000256" key="1">
    <source>
        <dbReference type="PROSITE-ProRule" id="PRU00169"/>
    </source>
</evidence>
<dbReference type="Pfam" id="PF13487">
    <property type="entry name" value="HD_5"/>
    <property type="match status" value="1"/>
</dbReference>
<dbReference type="PANTHER" id="PTHR45228:SF1">
    <property type="entry name" value="CYCLIC DI-GMP PHOSPHODIESTERASE TM_0186"/>
    <property type="match status" value="1"/>
</dbReference>
<evidence type="ECO:0000259" key="3">
    <source>
        <dbReference type="PROSITE" id="PS50887"/>
    </source>
</evidence>
<dbReference type="EMBL" id="MT631586">
    <property type="protein sequence ID" value="QNO54583.1"/>
    <property type="molecule type" value="Genomic_DNA"/>
</dbReference>
<protein>
    <recommendedName>
        <fullName evidence="6">Stage 0 sporulation protein A homolog</fullName>
    </recommendedName>
</protein>
<dbReference type="NCBIfam" id="TIGR00254">
    <property type="entry name" value="GGDEF"/>
    <property type="match status" value="1"/>
</dbReference>
<dbReference type="InterPro" id="IPR052020">
    <property type="entry name" value="Cyclic_di-GMP/3'3'-cGAMP_PDE"/>
</dbReference>
<feature type="domain" description="HD-GYP" evidence="4">
    <location>
        <begin position="248"/>
        <end position="431"/>
    </location>
</feature>
<feature type="domain" description="GGDEF" evidence="3">
    <location>
        <begin position="113"/>
        <end position="254"/>
    </location>
</feature>
<evidence type="ECO:0000313" key="5">
    <source>
        <dbReference type="EMBL" id="QNO54583.1"/>
    </source>
</evidence>
<evidence type="ECO:0008006" key="6">
    <source>
        <dbReference type="Google" id="ProtNLM"/>
    </source>
</evidence>
<dbReference type="SMART" id="SM00471">
    <property type="entry name" value="HDc"/>
    <property type="match status" value="1"/>
</dbReference>
<dbReference type="GO" id="GO:0000160">
    <property type="term" value="P:phosphorelay signal transduction system"/>
    <property type="evidence" value="ECO:0007669"/>
    <property type="project" value="InterPro"/>
</dbReference>
<dbReference type="InterPro" id="IPR037522">
    <property type="entry name" value="HD_GYP_dom"/>
</dbReference>
<dbReference type="CDD" id="cd01949">
    <property type="entry name" value="GGDEF"/>
    <property type="match status" value="1"/>
</dbReference>
<evidence type="ECO:0000259" key="2">
    <source>
        <dbReference type="PROSITE" id="PS50110"/>
    </source>
</evidence>
<dbReference type="InterPro" id="IPR003607">
    <property type="entry name" value="HD/PDEase_dom"/>
</dbReference>
<dbReference type="AlphaFoldDB" id="A0A7G9Z2U9"/>
<proteinExistence type="predicted"/>
<dbReference type="CDD" id="cd00077">
    <property type="entry name" value="HDc"/>
    <property type="match status" value="1"/>
</dbReference>
<accession>A0A7G9Z2U9</accession>
<comment type="caution">
    <text evidence="1">Lacks conserved residue(s) required for the propagation of feature annotation.</text>
</comment>
<dbReference type="Gene3D" id="3.30.70.270">
    <property type="match status" value="1"/>
</dbReference>
<dbReference type="SMART" id="SM00267">
    <property type="entry name" value="GGDEF"/>
    <property type="match status" value="1"/>
</dbReference>
<dbReference type="SUPFAM" id="SSF109604">
    <property type="entry name" value="HD-domain/PDEase-like"/>
    <property type="match status" value="1"/>
</dbReference>
<evidence type="ECO:0000259" key="4">
    <source>
        <dbReference type="PROSITE" id="PS51832"/>
    </source>
</evidence>
<dbReference type="PROSITE" id="PS51832">
    <property type="entry name" value="HD_GYP"/>
    <property type="match status" value="1"/>
</dbReference>
<dbReference type="InterPro" id="IPR011006">
    <property type="entry name" value="CheY-like_superfamily"/>
</dbReference>
<dbReference type="SUPFAM" id="SSF55073">
    <property type="entry name" value="Nucleotide cyclase"/>
    <property type="match status" value="1"/>
</dbReference>
<sequence>MLPIGSGLDVMKIAREIGEYGIPVIMLTGTGDETLAVQALKSGAIDYLSKNFDEMKSLPKIIERALRDWDNIVERKKTEARIRYMSVHDSLTDLYSRVYFVERMNEFGALKSYPVSIVVADIDNFKAINDNFGHQFGDEILKNFADILKKNAQSGEVVARIGGDEFAVIMPEASEMAVREFCNAISRDCEKFEHFSEFPKLRREVGIQDRSLSVSLGYAAQRGQFASIEDALREADQRMYEAKIWKKKFGRIEEVVQVLQSVMRERIPHVLEHSKRLQELIIPFGVKLELSESAVADLSICALFHDIGKLGIPDALLCKEEVLTEQEMKRMKQHTIFGYVLLRNISVLAHITEYVLYHHERWDGNGYPKGLKGDEIPYFSRIISLVDAYEAMTSNRPYRRAMSEDETNEEIKMGANNQFDPELVDLFFKNG</sequence>
<dbReference type="SUPFAM" id="SSF52172">
    <property type="entry name" value="CheY-like"/>
    <property type="match status" value="1"/>
</dbReference>
<gene>
    <name evidence="5" type="ORF">KENJCFKB_00044</name>
</gene>
<dbReference type="PANTHER" id="PTHR45228">
    <property type="entry name" value="CYCLIC DI-GMP PHOSPHODIESTERASE TM_0186-RELATED"/>
    <property type="match status" value="1"/>
</dbReference>
<feature type="domain" description="Response regulatory" evidence="2">
    <location>
        <begin position="1"/>
        <end position="65"/>
    </location>
</feature>
<reference evidence="5" key="1">
    <citation type="submission" date="2020-06" db="EMBL/GenBank/DDBJ databases">
        <title>Unique genomic features of the anaerobic methanotrophic archaea.</title>
        <authorList>
            <person name="Chadwick G.L."/>
            <person name="Skennerton C.T."/>
            <person name="Laso-Perez R."/>
            <person name="Leu A.O."/>
            <person name="Speth D.R."/>
            <person name="Yu H."/>
            <person name="Morgan-Lang C."/>
            <person name="Hatzenpichler R."/>
            <person name="Goudeau D."/>
            <person name="Malmstrom R."/>
            <person name="Brazelton W.J."/>
            <person name="Woyke T."/>
            <person name="Hallam S.J."/>
            <person name="Tyson G.W."/>
            <person name="Wegener G."/>
            <person name="Boetius A."/>
            <person name="Orphan V."/>
        </authorList>
    </citation>
    <scope>NUCLEOTIDE SEQUENCE</scope>
</reference>
<dbReference type="InterPro" id="IPR001789">
    <property type="entry name" value="Sig_transdc_resp-reg_receiver"/>
</dbReference>
<dbReference type="Pfam" id="PF00072">
    <property type="entry name" value="Response_reg"/>
    <property type="match status" value="1"/>
</dbReference>
<dbReference type="Gene3D" id="1.10.3210.10">
    <property type="entry name" value="Hypothetical protein af1432"/>
    <property type="match status" value="1"/>
</dbReference>
<dbReference type="PROSITE" id="PS50887">
    <property type="entry name" value="GGDEF"/>
    <property type="match status" value="1"/>
</dbReference>
<name>A0A7G9Z2U9_9EURY</name>
<dbReference type="InterPro" id="IPR000160">
    <property type="entry name" value="GGDEF_dom"/>
</dbReference>
<dbReference type="PROSITE" id="PS50110">
    <property type="entry name" value="RESPONSE_REGULATORY"/>
    <property type="match status" value="1"/>
</dbReference>
<dbReference type="InterPro" id="IPR029787">
    <property type="entry name" value="Nucleotide_cyclase"/>
</dbReference>
<dbReference type="InterPro" id="IPR043128">
    <property type="entry name" value="Rev_trsase/Diguanyl_cyclase"/>
</dbReference>
<dbReference type="Gene3D" id="3.40.50.2300">
    <property type="match status" value="1"/>
</dbReference>